<evidence type="ECO:0008006" key="3">
    <source>
        <dbReference type="Google" id="ProtNLM"/>
    </source>
</evidence>
<dbReference type="Proteomes" id="UP000467700">
    <property type="component" value="Unassembled WGS sequence"/>
</dbReference>
<evidence type="ECO:0000313" key="1">
    <source>
        <dbReference type="EMBL" id="CAA7266901.1"/>
    </source>
</evidence>
<name>A0A8S0XWC8_CYCAE</name>
<dbReference type="GO" id="GO:0016020">
    <property type="term" value="C:membrane"/>
    <property type="evidence" value="ECO:0007669"/>
    <property type="project" value="TreeGrafter"/>
</dbReference>
<dbReference type="Gene3D" id="1.20.120.1630">
    <property type="match status" value="1"/>
</dbReference>
<dbReference type="PANTHER" id="PTHR32251:SF23">
    <property type="entry name" value="3-OXO-5-ALPHA-STEROID 4-DEHYDROGENASE (DUF1295)"/>
    <property type="match status" value="1"/>
</dbReference>
<keyword evidence="2" id="KW-1185">Reference proteome</keyword>
<organism evidence="1 2">
    <name type="scientific">Cyclocybe aegerita</name>
    <name type="common">Black poplar mushroom</name>
    <name type="synonym">Agrocybe aegerita</name>
    <dbReference type="NCBI Taxonomy" id="1973307"/>
    <lineage>
        <taxon>Eukaryota</taxon>
        <taxon>Fungi</taxon>
        <taxon>Dikarya</taxon>
        <taxon>Basidiomycota</taxon>
        <taxon>Agaricomycotina</taxon>
        <taxon>Agaricomycetes</taxon>
        <taxon>Agaricomycetidae</taxon>
        <taxon>Agaricales</taxon>
        <taxon>Agaricineae</taxon>
        <taxon>Bolbitiaceae</taxon>
        <taxon>Cyclocybe</taxon>
    </lineage>
</organism>
<dbReference type="PANTHER" id="PTHR32251">
    <property type="entry name" value="3-OXO-5-ALPHA-STEROID 4-DEHYDROGENASE"/>
    <property type="match status" value="1"/>
</dbReference>
<dbReference type="InterPro" id="IPR010721">
    <property type="entry name" value="UstE-like"/>
</dbReference>
<dbReference type="EMBL" id="CACVBS010000057">
    <property type="protein sequence ID" value="CAA7266901.1"/>
    <property type="molecule type" value="Genomic_DNA"/>
</dbReference>
<dbReference type="OrthoDB" id="201504at2759"/>
<comment type="caution">
    <text evidence="1">The sequence shown here is derived from an EMBL/GenBank/DDBJ whole genome shotgun (WGS) entry which is preliminary data.</text>
</comment>
<proteinExistence type="predicted"/>
<sequence length="398" mass="45368">MTFLNIPAHLDWPAQFCLLLTAGTWVASLVTANVSQVDRLWTFLPTIYTAYYALLPLWPNEQPFLFVPYAPKELGYASVKDYSPRALLIFGLVVVWMCRLSYNTWRRGLFDLKDEDYRWAVLRAQLPPWLFQITNLTFIAFTQNVLLLSLGLPVHVAAVFQPHSPLSSSDYALAALALVVLGIEFTADNQQYAFHAYKHAYLAKKKAEEDGKEVKVKEYDANEHWVGARLAWTPDDARRGFVTRGLWRYSRHPNFACEQGFWWIITLLPLVSPFPPNIPTQADLPTLPTLLRALASPSQHPALLLSVKQTLAPAVHLLPALALSLLFISSTTYTEAISKSKYRSTYGAYQRRVGMFSPHQTLGKWVWMRLWWAGEDRKGIEEVVWGDSEAPSKRLKKE</sequence>
<gene>
    <name evidence="1" type="ORF">AAE3_LOCUS9335</name>
</gene>
<evidence type="ECO:0000313" key="2">
    <source>
        <dbReference type="Proteomes" id="UP000467700"/>
    </source>
</evidence>
<dbReference type="AlphaFoldDB" id="A0A8S0XWC8"/>
<protein>
    <recommendedName>
        <fullName evidence="3">DUF1295-domain-containing protein</fullName>
    </recommendedName>
</protein>
<dbReference type="Pfam" id="PF06966">
    <property type="entry name" value="DUF1295"/>
    <property type="match status" value="1"/>
</dbReference>
<accession>A0A8S0XWC8</accession>
<reference evidence="1 2" key="1">
    <citation type="submission" date="2020-01" db="EMBL/GenBank/DDBJ databases">
        <authorList>
            <person name="Gupta K D."/>
        </authorList>
    </citation>
    <scope>NUCLEOTIDE SEQUENCE [LARGE SCALE GENOMIC DNA]</scope>
</reference>